<keyword evidence="1" id="KW-0472">Membrane</keyword>
<keyword evidence="1" id="KW-0812">Transmembrane</keyword>
<dbReference type="Proteomes" id="UP000254621">
    <property type="component" value="Unassembled WGS sequence"/>
</dbReference>
<protein>
    <submittedName>
        <fullName evidence="2">Uncharacterized protein</fullName>
    </submittedName>
</protein>
<reference evidence="2 3" key="1">
    <citation type="submission" date="2018-06" db="EMBL/GenBank/DDBJ databases">
        <authorList>
            <consortium name="Pathogen Informatics"/>
            <person name="Doyle S."/>
        </authorList>
    </citation>
    <scope>NUCLEOTIDE SEQUENCE [LARGE SCALE GENOMIC DNA]</scope>
    <source>
        <strain evidence="2 3">NCTC13645</strain>
    </source>
</reference>
<organism evidence="2 3">
    <name type="scientific">Weissella viridescens</name>
    <name type="common">Lactobacillus viridescens</name>
    <dbReference type="NCBI Taxonomy" id="1629"/>
    <lineage>
        <taxon>Bacteria</taxon>
        <taxon>Bacillati</taxon>
        <taxon>Bacillota</taxon>
        <taxon>Bacilli</taxon>
        <taxon>Lactobacillales</taxon>
        <taxon>Lactobacillaceae</taxon>
        <taxon>Weissella</taxon>
    </lineage>
</organism>
<proteinExistence type="predicted"/>
<evidence type="ECO:0000313" key="3">
    <source>
        <dbReference type="Proteomes" id="UP000254621"/>
    </source>
</evidence>
<evidence type="ECO:0000256" key="1">
    <source>
        <dbReference type="SAM" id="Phobius"/>
    </source>
</evidence>
<accession>A0A380P7U3</accession>
<keyword evidence="1" id="KW-1133">Transmembrane helix</keyword>
<dbReference type="STRING" id="1629.IV50_GL001013"/>
<name>A0A380P7U3_WEIVI</name>
<gene>
    <name evidence="2" type="ORF">NCTC13645_02424</name>
</gene>
<evidence type="ECO:0000313" key="2">
    <source>
        <dbReference type="EMBL" id="SUP61289.1"/>
    </source>
</evidence>
<sequence>MYVGKIKEYFRNKRAQHREKKARLAAVKPDLEKLDPPLTRKEYRLTGRGKYELDPETRKLTAFGLTTRLKHKLDTAMVVLCVLIVVTYIILIFF</sequence>
<feature type="transmembrane region" description="Helical" evidence="1">
    <location>
        <begin position="75"/>
        <end position="93"/>
    </location>
</feature>
<dbReference type="AlphaFoldDB" id="A0A380P7U3"/>
<dbReference type="EMBL" id="UHIV01000006">
    <property type="protein sequence ID" value="SUP61289.1"/>
    <property type="molecule type" value="Genomic_DNA"/>
</dbReference>